<gene>
    <name evidence="1" type="ORF">MNBD_PLANCTO02-856</name>
</gene>
<accession>A0A3B1E774</accession>
<evidence type="ECO:0000313" key="1">
    <source>
        <dbReference type="EMBL" id="VAX42535.1"/>
    </source>
</evidence>
<organism evidence="1">
    <name type="scientific">hydrothermal vent metagenome</name>
    <dbReference type="NCBI Taxonomy" id="652676"/>
    <lineage>
        <taxon>unclassified sequences</taxon>
        <taxon>metagenomes</taxon>
        <taxon>ecological metagenomes</taxon>
    </lineage>
</organism>
<name>A0A3B1E774_9ZZZZ</name>
<protein>
    <submittedName>
        <fullName evidence="1">Uncharacterized protein</fullName>
    </submittedName>
</protein>
<sequence>MARNESDREDLMKEATALIRRIEFCVADNPQQIVAGFRKTGGLSLYFEADPVYHVDEMMRLRRAYVDGYLYRTQGTTLAQLNRQRTKTTTTLHRYDLGEEECQAFCKQVATNIQNLFNSLQKNDVQIHQQIPEDVPLLDELKEALQKILEEGIQLAPAIAAKK</sequence>
<dbReference type="AlphaFoldDB" id="A0A3B1E774"/>
<dbReference type="EMBL" id="UOGL01000664">
    <property type="protein sequence ID" value="VAX42535.1"/>
    <property type="molecule type" value="Genomic_DNA"/>
</dbReference>
<reference evidence="1" key="1">
    <citation type="submission" date="2018-06" db="EMBL/GenBank/DDBJ databases">
        <authorList>
            <person name="Zhirakovskaya E."/>
        </authorList>
    </citation>
    <scope>NUCLEOTIDE SEQUENCE</scope>
</reference>
<proteinExistence type="predicted"/>